<keyword evidence="2" id="KW-1185">Reference proteome</keyword>
<evidence type="ECO:0000313" key="2">
    <source>
        <dbReference type="Proteomes" id="UP000694565"/>
    </source>
</evidence>
<reference evidence="1" key="2">
    <citation type="submission" date="2025-09" db="UniProtKB">
        <authorList>
            <consortium name="Ensembl"/>
        </authorList>
    </citation>
    <scope>IDENTIFICATION</scope>
</reference>
<organism evidence="1 2">
    <name type="scientific">Cyclopterus lumpus</name>
    <name type="common">Lumpsucker</name>
    <dbReference type="NCBI Taxonomy" id="8103"/>
    <lineage>
        <taxon>Eukaryota</taxon>
        <taxon>Metazoa</taxon>
        <taxon>Chordata</taxon>
        <taxon>Craniata</taxon>
        <taxon>Vertebrata</taxon>
        <taxon>Euteleostomi</taxon>
        <taxon>Actinopterygii</taxon>
        <taxon>Neopterygii</taxon>
        <taxon>Teleostei</taxon>
        <taxon>Neoteleostei</taxon>
        <taxon>Acanthomorphata</taxon>
        <taxon>Eupercaria</taxon>
        <taxon>Perciformes</taxon>
        <taxon>Cottioidei</taxon>
        <taxon>Cottales</taxon>
        <taxon>Cyclopteridae</taxon>
        <taxon>Cyclopterus</taxon>
    </lineage>
</organism>
<dbReference type="AlphaFoldDB" id="A0A8C3AJ51"/>
<dbReference type="Proteomes" id="UP000694565">
    <property type="component" value="Unplaced"/>
</dbReference>
<accession>A0A8C3AJ51</accession>
<evidence type="ECO:0000313" key="1">
    <source>
        <dbReference type="Ensembl" id="ENSCLMP00005041799.1"/>
    </source>
</evidence>
<proteinExistence type="predicted"/>
<protein>
    <submittedName>
        <fullName evidence="1">Uncharacterized protein</fullName>
    </submittedName>
</protein>
<sequence length="126" mass="14625">HGNGDKIKRKRPFWKKIVALGSIPRMLFSWIRAAPAGAMWLDGSGGTDQSEQSGSFRFEVDWTKSQSRCIELERWLLMRPSWSLVMADGCLKRLFTSKSMFSRRTAMFHCIYGWPWHLIGVMLSPW</sequence>
<dbReference type="Ensembl" id="ENSCLMT00005043320.1">
    <property type="protein sequence ID" value="ENSCLMP00005041799.1"/>
    <property type="gene ID" value="ENSCLMG00005019557.1"/>
</dbReference>
<name>A0A8C3AJ51_CYCLU</name>
<reference evidence="1" key="1">
    <citation type="submission" date="2025-08" db="UniProtKB">
        <authorList>
            <consortium name="Ensembl"/>
        </authorList>
    </citation>
    <scope>IDENTIFICATION</scope>
</reference>